<evidence type="ECO:0000256" key="9">
    <source>
        <dbReference type="ARBA" id="ARBA00022679"/>
    </source>
</evidence>
<comment type="similarity">
    <text evidence="4">Belongs to the CobS family.</text>
</comment>
<dbReference type="PANTHER" id="PTHR34148">
    <property type="entry name" value="ADENOSYLCOBINAMIDE-GDP RIBAZOLETRANSFERASE"/>
    <property type="match status" value="1"/>
</dbReference>
<evidence type="ECO:0000256" key="8">
    <source>
        <dbReference type="ARBA" id="ARBA00022573"/>
    </source>
</evidence>
<comment type="catalytic activity">
    <reaction evidence="17">
        <text>alpha-ribazole + adenosylcob(III)inamide-GDP = adenosylcob(III)alamin + GMP + H(+)</text>
        <dbReference type="Rhea" id="RHEA:16049"/>
        <dbReference type="ChEBI" id="CHEBI:10329"/>
        <dbReference type="ChEBI" id="CHEBI:15378"/>
        <dbReference type="ChEBI" id="CHEBI:18408"/>
        <dbReference type="ChEBI" id="CHEBI:58115"/>
        <dbReference type="ChEBI" id="CHEBI:60487"/>
        <dbReference type="EC" id="2.7.8.26"/>
    </reaction>
</comment>
<keyword evidence="8" id="KW-0169">Cobalamin biosynthesis</keyword>
<name>A0A1J5REY6_9ZZZZ</name>
<dbReference type="Pfam" id="PF02654">
    <property type="entry name" value="CobS"/>
    <property type="match status" value="1"/>
</dbReference>
<dbReference type="NCBIfam" id="TIGR00317">
    <property type="entry name" value="cobS"/>
    <property type="match status" value="1"/>
</dbReference>
<dbReference type="NCBIfam" id="NF001278">
    <property type="entry name" value="PRK00235.1-5"/>
    <property type="match status" value="1"/>
</dbReference>
<evidence type="ECO:0000256" key="10">
    <source>
        <dbReference type="ARBA" id="ARBA00022692"/>
    </source>
</evidence>
<protein>
    <recommendedName>
        <fullName evidence="6">Adenosylcobinamide-GDP ribazoletransferase</fullName>
        <ecNumber evidence="5">2.7.8.26</ecNumber>
    </recommendedName>
    <alternativeName>
        <fullName evidence="16">Cobalamin synthase</fullName>
    </alternativeName>
    <alternativeName>
        <fullName evidence="15">Cobalamin-5'-phosphate synthase</fullName>
    </alternativeName>
</protein>
<feature type="transmembrane region" description="Helical" evidence="19">
    <location>
        <begin position="33"/>
        <end position="56"/>
    </location>
</feature>
<evidence type="ECO:0000256" key="6">
    <source>
        <dbReference type="ARBA" id="ARBA00015850"/>
    </source>
</evidence>
<keyword evidence="11" id="KW-0460">Magnesium</keyword>
<evidence type="ECO:0000256" key="15">
    <source>
        <dbReference type="ARBA" id="ARBA00032605"/>
    </source>
</evidence>
<dbReference type="GO" id="GO:0009236">
    <property type="term" value="P:cobalamin biosynthetic process"/>
    <property type="evidence" value="ECO:0007669"/>
    <property type="project" value="UniProtKB-UniPathway"/>
</dbReference>
<evidence type="ECO:0000256" key="7">
    <source>
        <dbReference type="ARBA" id="ARBA00022475"/>
    </source>
</evidence>
<feature type="transmembrane region" description="Helical" evidence="19">
    <location>
        <begin position="180"/>
        <end position="213"/>
    </location>
</feature>
<organism evidence="20">
    <name type="scientific">mine drainage metagenome</name>
    <dbReference type="NCBI Taxonomy" id="410659"/>
    <lineage>
        <taxon>unclassified sequences</taxon>
        <taxon>metagenomes</taxon>
        <taxon>ecological metagenomes</taxon>
    </lineage>
</organism>
<feature type="transmembrane region" description="Helical" evidence="19">
    <location>
        <begin position="114"/>
        <end position="134"/>
    </location>
</feature>
<comment type="pathway">
    <text evidence="3">Cofactor biosynthesis; adenosylcobalamin biosynthesis; adenosylcobalamin from cob(II)yrinate a,c-diamide: step 7/7.</text>
</comment>
<accession>A0A1J5REY6</accession>
<dbReference type="GO" id="GO:0008818">
    <property type="term" value="F:cobalamin 5'-phosphate synthase activity"/>
    <property type="evidence" value="ECO:0007669"/>
    <property type="project" value="InterPro"/>
</dbReference>
<dbReference type="InterPro" id="IPR003805">
    <property type="entry name" value="CobS"/>
</dbReference>
<keyword evidence="13 19" id="KW-0472">Membrane</keyword>
<evidence type="ECO:0000256" key="16">
    <source>
        <dbReference type="ARBA" id="ARBA00032853"/>
    </source>
</evidence>
<evidence type="ECO:0000256" key="2">
    <source>
        <dbReference type="ARBA" id="ARBA00004651"/>
    </source>
</evidence>
<proteinExistence type="inferred from homology"/>
<keyword evidence="10 19" id="KW-0812">Transmembrane</keyword>
<dbReference type="EC" id="2.7.8.26" evidence="5"/>
<keyword evidence="9 20" id="KW-0808">Transferase</keyword>
<sequence length="250" mass="25880">MKALRPLGIAVQFLTRLPVRLASAPTDAEMGQAVLFYPAVGIIVGAPLVLIGYAIAAGFIPHLLGAAMILAAWVMLTGGLHLDGLADSADAWAGGRGHRERALAIMKDPNCGPIGVVTLLLVLLLKFAAIADLLDAGRFWALLLPPVLGRIALPLLFYTTPYVRRGGLGEGMAVHLHRKAALMVLIASSIVVPAGWGFIGLGALLAAGVMFVAVRRLMMALIGGMTGDAAGAMVELVEAASLVALTIVGR</sequence>
<comment type="catalytic activity">
    <reaction evidence="18">
        <text>alpha-ribazole 5'-phosphate + adenosylcob(III)inamide-GDP = adenosylcob(III)alamin 5'-phosphate + GMP + H(+)</text>
        <dbReference type="Rhea" id="RHEA:23560"/>
        <dbReference type="ChEBI" id="CHEBI:15378"/>
        <dbReference type="ChEBI" id="CHEBI:57918"/>
        <dbReference type="ChEBI" id="CHEBI:58115"/>
        <dbReference type="ChEBI" id="CHEBI:60487"/>
        <dbReference type="ChEBI" id="CHEBI:60493"/>
        <dbReference type="EC" id="2.7.8.26"/>
    </reaction>
</comment>
<evidence type="ECO:0000256" key="18">
    <source>
        <dbReference type="ARBA" id="ARBA00049504"/>
    </source>
</evidence>
<keyword evidence="12 19" id="KW-1133">Transmembrane helix</keyword>
<dbReference type="HAMAP" id="MF_00719">
    <property type="entry name" value="CobS"/>
    <property type="match status" value="1"/>
</dbReference>
<evidence type="ECO:0000256" key="13">
    <source>
        <dbReference type="ARBA" id="ARBA00023136"/>
    </source>
</evidence>
<keyword evidence="7" id="KW-1003">Cell membrane</keyword>
<evidence type="ECO:0000256" key="5">
    <source>
        <dbReference type="ARBA" id="ARBA00013200"/>
    </source>
</evidence>
<evidence type="ECO:0000313" key="20">
    <source>
        <dbReference type="EMBL" id="OIQ93930.1"/>
    </source>
</evidence>
<evidence type="ECO:0000256" key="1">
    <source>
        <dbReference type="ARBA" id="ARBA00001946"/>
    </source>
</evidence>
<dbReference type="PANTHER" id="PTHR34148:SF1">
    <property type="entry name" value="ADENOSYLCOBINAMIDE-GDP RIBAZOLETRANSFERASE"/>
    <property type="match status" value="1"/>
</dbReference>
<dbReference type="AlphaFoldDB" id="A0A1J5REY6"/>
<evidence type="ECO:0000256" key="17">
    <source>
        <dbReference type="ARBA" id="ARBA00048623"/>
    </source>
</evidence>
<evidence type="ECO:0000256" key="3">
    <source>
        <dbReference type="ARBA" id="ARBA00004663"/>
    </source>
</evidence>
<evidence type="ECO:0000256" key="14">
    <source>
        <dbReference type="ARBA" id="ARBA00025228"/>
    </source>
</evidence>
<evidence type="ECO:0000256" key="11">
    <source>
        <dbReference type="ARBA" id="ARBA00022842"/>
    </source>
</evidence>
<comment type="function">
    <text evidence="14">Joins adenosylcobinamide-GDP and alpha-ribazole to generate adenosylcobalamin (Ado-cobalamin). Also synthesizes adenosylcobalamin 5'-phosphate from adenosylcobinamide-GDP and alpha-ribazole 5'-phosphate.</text>
</comment>
<comment type="cofactor">
    <cofactor evidence="1">
        <name>Mg(2+)</name>
        <dbReference type="ChEBI" id="CHEBI:18420"/>
    </cofactor>
</comment>
<evidence type="ECO:0000256" key="4">
    <source>
        <dbReference type="ARBA" id="ARBA00010561"/>
    </source>
</evidence>
<comment type="caution">
    <text evidence="20">The sequence shown here is derived from an EMBL/GenBank/DDBJ whole genome shotgun (WGS) entry which is preliminary data.</text>
</comment>
<dbReference type="GO" id="GO:0005886">
    <property type="term" value="C:plasma membrane"/>
    <property type="evidence" value="ECO:0007669"/>
    <property type="project" value="UniProtKB-SubCell"/>
</dbReference>
<evidence type="ECO:0000256" key="19">
    <source>
        <dbReference type="SAM" id="Phobius"/>
    </source>
</evidence>
<dbReference type="EMBL" id="MLJW01000197">
    <property type="protein sequence ID" value="OIQ93930.1"/>
    <property type="molecule type" value="Genomic_DNA"/>
</dbReference>
<dbReference type="GO" id="GO:0051073">
    <property type="term" value="F:adenosylcobinamide-GDP ribazoletransferase activity"/>
    <property type="evidence" value="ECO:0007669"/>
    <property type="project" value="UniProtKB-EC"/>
</dbReference>
<feature type="transmembrane region" description="Helical" evidence="19">
    <location>
        <begin position="141"/>
        <end position="160"/>
    </location>
</feature>
<gene>
    <name evidence="20" type="primary">cobS_8</name>
    <name evidence="20" type="ORF">GALL_241180</name>
</gene>
<reference evidence="20" key="1">
    <citation type="submission" date="2016-10" db="EMBL/GenBank/DDBJ databases">
        <title>Sequence of Gallionella enrichment culture.</title>
        <authorList>
            <person name="Poehlein A."/>
            <person name="Muehling M."/>
            <person name="Daniel R."/>
        </authorList>
    </citation>
    <scope>NUCLEOTIDE SEQUENCE</scope>
</reference>
<comment type="subcellular location">
    <subcellularLocation>
        <location evidence="2">Cell membrane</location>
        <topology evidence="2">Multi-pass membrane protein</topology>
    </subcellularLocation>
</comment>
<dbReference type="UniPathway" id="UPA00148">
    <property type="reaction ID" value="UER00238"/>
</dbReference>
<evidence type="ECO:0000256" key="12">
    <source>
        <dbReference type="ARBA" id="ARBA00022989"/>
    </source>
</evidence>
<feature type="transmembrane region" description="Helical" evidence="19">
    <location>
        <begin position="63"/>
        <end position="82"/>
    </location>
</feature>